<dbReference type="InterPro" id="IPR001173">
    <property type="entry name" value="Glyco_trans_2-like"/>
</dbReference>
<gene>
    <name evidence="3" type="ORF">FHD67_16930</name>
</gene>
<evidence type="ECO:0000313" key="4">
    <source>
        <dbReference type="Proteomes" id="UP000304880"/>
    </source>
</evidence>
<comment type="caution">
    <text evidence="3">The sequence shown here is derived from an EMBL/GenBank/DDBJ whole genome shotgun (WGS) entry which is preliminary data.</text>
</comment>
<keyword evidence="4" id="KW-1185">Reference proteome</keyword>
<name>A0A5C4R278_9RHOB</name>
<proteinExistence type="predicted"/>
<organism evidence="3 4">
    <name type="scientific">Paracoccus haeundaensis</name>
    <dbReference type="NCBI Taxonomy" id="225362"/>
    <lineage>
        <taxon>Bacteria</taxon>
        <taxon>Pseudomonadati</taxon>
        <taxon>Pseudomonadota</taxon>
        <taxon>Alphaproteobacteria</taxon>
        <taxon>Rhodobacterales</taxon>
        <taxon>Paracoccaceae</taxon>
        <taxon>Paracoccus</taxon>
    </lineage>
</organism>
<dbReference type="SUPFAM" id="SSF53448">
    <property type="entry name" value="Nucleotide-diphospho-sugar transferases"/>
    <property type="match status" value="1"/>
</dbReference>
<sequence>MWNSVSRPPRTWTARPDQWQSCQSPLVQPSDTYQRSLSSPFVKSSKKPSASGCGSACWADRGCAARIRARARADEWRMCKASWPHGCRADPPGLWKPQPNGSRERCSHVGQSNGTERMTPPVVSVVMANFRGAAHLARAMTSVLAQSERRLELILSDDASDDDSLAIVRRIAATDNRVQVIAAPRNAGPAATRNRALDAARGAWIAVVDSDDLIHPDRLARLIAAADAAGADLVADDLVYFGTMPQGQTLLQSLGLSAPMMLEAAPYLRSNDPGASLPRYGYLKPVIRRTALAGLRYDAGLRIGEDHDLVLRLLIGGARFLLVPDPLYAYRRHAGSISHRLSVATVEAMLQAHRALPPMPDPETRAAAASVDRQLRRALRYEHLVADIKARRWRGALPRLFDPAMLSRLAESLRDRRSRAVDLPQDATALSNPLPRIPQPGQAWDQPPAPCAARIAAMAAQGGRLPFGAPSWAVWLSEAVVDASSAG</sequence>
<evidence type="ECO:0000259" key="2">
    <source>
        <dbReference type="Pfam" id="PF00535"/>
    </source>
</evidence>
<evidence type="ECO:0000256" key="1">
    <source>
        <dbReference type="SAM" id="MobiDB-lite"/>
    </source>
</evidence>
<evidence type="ECO:0000313" key="3">
    <source>
        <dbReference type="EMBL" id="TNH38060.1"/>
    </source>
</evidence>
<dbReference type="EMBL" id="VDDC01000039">
    <property type="protein sequence ID" value="TNH38060.1"/>
    <property type="molecule type" value="Genomic_DNA"/>
</dbReference>
<dbReference type="PANTHER" id="PTHR22916:SF3">
    <property type="entry name" value="UDP-GLCNAC:BETAGAL BETA-1,3-N-ACETYLGLUCOSAMINYLTRANSFERASE-LIKE PROTEIN 1"/>
    <property type="match status" value="1"/>
</dbReference>
<dbReference type="Proteomes" id="UP000304880">
    <property type="component" value="Unassembled WGS sequence"/>
</dbReference>
<feature type="compositionally biased region" description="Polar residues" evidence="1">
    <location>
        <begin position="18"/>
        <end position="35"/>
    </location>
</feature>
<dbReference type="Pfam" id="PF00535">
    <property type="entry name" value="Glycos_transf_2"/>
    <property type="match status" value="1"/>
</dbReference>
<feature type="compositionally biased region" description="Low complexity" evidence="1">
    <location>
        <begin position="36"/>
        <end position="51"/>
    </location>
</feature>
<protein>
    <submittedName>
        <fullName evidence="3">Glycosyltransferase</fullName>
    </submittedName>
</protein>
<accession>A0A5C4R278</accession>
<feature type="region of interest" description="Disordered" evidence="1">
    <location>
        <begin position="92"/>
        <end position="117"/>
    </location>
</feature>
<dbReference type="PANTHER" id="PTHR22916">
    <property type="entry name" value="GLYCOSYLTRANSFERASE"/>
    <property type="match status" value="1"/>
</dbReference>
<dbReference type="CDD" id="cd00761">
    <property type="entry name" value="Glyco_tranf_GTA_type"/>
    <property type="match status" value="1"/>
</dbReference>
<dbReference type="InterPro" id="IPR029044">
    <property type="entry name" value="Nucleotide-diphossugar_trans"/>
</dbReference>
<dbReference type="AlphaFoldDB" id="A0A5C4R278"/>
<dbReference type="GO" id="GO:0016758">
    <property type="term" value="F:hexosyltransferase activity"/>
    <property type="evidence" value="ECO:0007669"/>
    <property type="project" value="UniProtKB-ARBA"/>
</dbReference>
<feature type="region of interest" description="Disordered" evidence="1">
    <location>
        <begin position="1"/>
        <end position="55"/>
    </location>
</feature>
<dbReference type="Gene3D" id="3.90.550.10">
    <property type="entry name" value="Spore Coat Polysaccharide Biosynthesis Protein SpsA, Chain A"/>
    <property type="match status" value="1"/>
</dbReference>
<feature type="domain" description="Glycosyltransferase 2-like" evidence="2">
    <location>
        <begin position="124"/>
        <end position="251"/>
    </location>
</feature>
<keyword evidence="3" id="KW-0808">Transferase</keyword>
<reference evidence="3 4" key="1">
    <citation type="submission" date="2019-06" db="EMBL/GenBank/DDBJ databases">
        <authorList>
            <person name="Li J."/>
        </authorList>
    </citation>
    <scope>NUCLEOTIDE SEQUENCE [LARGE SCALE GENOMIC DNA]</scope>
    <source>
        <strain evidence="3 4">CGMCC 1.8012</strain>
    </source>
</reference>